<dbReference type="Proteomes" id="UP000242662">
    <property type="component" value="Unassembled WGS sequence"/>
</dbReference>
<feature type="transmembrane region" description="Helical" evidence="7">
    <location>
        <begin position="415"/>
        <end position="438"/>
    </location>
</feature>
<keyword evidence="9" id="KW-1185">Reference proteome</keyword>
<dbReference type="EMBL" id="FMYM01000002">
    <property type="protein sequence ID" value="SDB85303.1"/>
    <property type="molecule type" value="Genomic_DNA"/>
</dbReference>
<feature type="transmembrane region" description="Helical" evidence="7">
    <location>
        <begin position="193"/>
        <end position="214"/>
    </location>
</feature>
<dbReference type="GO" id="GO:0015297">
    <property type="term" value="F:antiporter activity"/>
    <property type="evidence" value="ECO:0007669"/>
    <property type="project" value="InterPro"/>
</dbReference>
<evidence type="ECO:0000256" key="6">
    <source>
        <dbReference type="ARBA" id="ARBA00023136"/>
    </source>
</evidence>
<protein>
    <submittedName>
        <fullName evidence="8">Na+-driven multidrug efflux pump</fullName>
    </submittedName>
</protein>
<dbReference type="InterPro" id="IPR052031">
    <property type="entry name" value="Membrane_Transporter-Flippase"/>
</dbReference>
<reference evidence="9" key="1">
    <citation type="submission" date="2016-09" db="EMBL/GenBank/DDBJ databases">
        <authorList>
            <person name="Varghese N."/>
            <person name="Submissions S."/>
        </authorList>
    </citation>
    <scope>NUCLEOTIDE SEQUENCE [LARGE SCALE GENOMIC DNA]</scope>
    <source>
        <strain evidence="9">25nlg</strain>
    </source>
</reference>
<feature type="transmembrane region" description="Helical" evidence="7">
    <location>
        <begin position="278"/>
        <end position="297"/>
    </location>
</feature>
<feature type="transmembrane region" description="Helical" evidence="7">
    <location>
        <begin position="135"/>
        <end position="154"/>
    </location>
</feature>
<evidence type="ECO:0000313" key="8">
    <source>
        <dbReference type="EMBL" id="SDB85303.1"/>
    </source>
</evidence>
<feature type="transmembrane region" description="Helical" evidence="7">
    <location>
        <begin position="235"/>
        <end position="258"/>
    </location>
</feature>
<evidence type="ECO:0000256" key="2">
    <source>
        <dbReference type="ARBA" id="ARBA00022448"/>
    </source>
</evidence>
<feature type="transmembrane region" description="Helical" evidence="7">
    <location>
        <begin position="92"/>
        <end position="115"/>
    </location>
</feature>
<name>A0A1G6GTR3_9BACI</name>
<dbReference type="PANTHER" id="PTHR43549">
    <property type="entry name" value="MULTIDRUG RESISTANCE PROTEIN YPNP-RELATED"/>
    <property type="match status" value="1"/>
</dbReference>
<keyword evidence="3" id="KW-1003">Cell membrane</keyword>
<dbReference type="InterPro" id="IPR002528">
    <property type="entry name" value="MATE_fam"/>
</dbReference>
<evidence type="ECO:0000313" key="9">
    <source>
        <dbReference type="Proteomes" id="UP000242662"/>
    </source>
</evidence>
<feature type="transmembrane region" description="Helical" evidence="7">
    <location>
        <begin position="54"/>
        <end position="80"/>
    </location>
</feature>
<evidence type="ECO:0000256" key="1">
    <source>
        <dbReference type="ARBA" id="ARBA00004651"/>
    </source>
</evidence>
<comment type="subcellular location">
    <subcellularLocation>
        <location evidence="1">Cell membrane</location>
        <topology evidence="1">Multi-pass membrane protein</topology>
    </subcellularLocation>
</comment>
<evidence type="ECO:0000256" key="7">
    <source>
        <dbReference type="SAM" id="Phobius"/>
    </source>
</evidence>
<dbReference type="PANTHER" id="PTHR43549:SF2">
    <property type="entry name" value="MULTIDRUG RESISTANCE PROTEIN NORM-RELATED"/>
    <property type="match status" value="1"/>
</dbReference>
<dbReference type="GO" id="GO:0005886">
    <property type="term" value="C:plasma membrane"/>
    <property type="evidence" value="ECO:0007669"/>
    <property type="project" value="UniProtKB-SubCell"/>
</dbReference>
<feature type="transmembrane region" description="Helical" evidence="7">
    <location>
        <begin position="386"/>
        <end position="409"/>
    </location>
</feature>
<dbReference type="GO" id="GO:0042910">
    <property type="term" value="F:xenobiotic transmembrane transporter activity"/>
    <property type="evidence" value="ECO:0007669"/>
    <property type="project" value="InterPro"/>
</dbReference>
<dbReference type="AlphaFoldDB" id="A0A1G6GTR3"/>
<feature type="transmembrane region" description="Helical" evidence="7">
    <location>
        <begin position="356"/>
        <end position="379"/>
    </location>
</feature>
<sequence>MARKLDFVRDPITRLIVRTSLPMLLGTMVSMAVMVANVFFMGNVSAEAIYIRSLYTPLAFLTIAIAEGFAISSQVMIARFKGAQNDVAIRKCVTHFVTLVLVAMLILVITIYISAPLIANFFGLQADVKAMFMSFLRVMFLTNILVTFTVVLFAMLRGYGHVKQAVILSVGYALLNVSLVFLFSVYWHQALLSIVYANAISSLCAGVAAYFLLFKQKIVQLRFAHLREMKSTLAMVGRVGIPVSLSYLVLFISTFLFAKIAVPFGEAAVTGFKVAWNIQVFIIVPALAIGGAIGIIMNHNIGAGKPFLPRVFTTFKTGVLLTCLFYLVFSFVMLFFNETLARWMLAEYAEAVPYAVDYLNIVAPTYMLMGAILMTTSVLEQINRGFMALWMNAAYFATIIVVSWVLTAQLGLLSYFYWTTFFANIAGVSGVIFVFVFLRRSYGKVTQVDQAV</sequence>
<keyword evidence="6 7" id="KW-0472">Membrane</keyword>
<evidence type="ECO:0000256" key="3">
    <source>
        <dbReference type="ARBA" id="ARBA00022475"/>
    </source>
</evidence>
<dbReference type="STRING" id="1464122.SAMN05421737_1026"/>
<dbReference type="RefSeq" id="WP_176763744.1">
    <property type="nucleotide sequence ID" value="NZ_FMYM01000002.1"/>
</dbReference>
<dbReference type="Pfam" id="PF01554">
    <property type="entry name" value="MatE"/>
    <property type="match status" value="2"/>
</dbReference>
<proteinExistence type="predicted"/>
<keyword evidence="4 7" id="KW-0812">Transmembrane</keyword>
<feature type="transmembrane region" description="Helical" evidence="7">
    <location>
        <begin position="166"/>
        <end position="187"/>
    </location>
</feature>
<gene>
    <name evidence="8" type="ORF">SAMN05421737_1026</name>
</gene>
<feature type="transmembrane region" description="Helical" evidence="7">
    <location>
        <begin position="318"/>
        <end position="336"/>
    </location>
</feature>
<evidence type="ECO:0000256" key="4">
    <source>
        <dbReference type="ARBA" id="ARBA00022692"/>
    </source>
</evidence>
<keyword evidence="5 7" id="KW-1133">Transmembrane helix</keyword>
<feature type="transmembrane region" description="Helical" evidence="7">
    <location>
        <begin position="21"/>
        <end position="42"/>
    </location>
</feature>
<keyword evidence="2" id="KW-0813">Transport</keyword>
<accession>A0A1G6GTR3</accession>
<evidence type="ECO:0000256" key="5">
    <source>
        <dbReference type="ARBA" id="ARBA00022989"/>
    </source>
</evidence>
<organism evidence="8 9">
    <name type="scientific">Shouchella lonarensis</name>
    <dbReference type="NCBI Taxonomy" id="1464122"/>
    <lineage>
        <taxon>Bacteria</taxon>
        <taxon>Bacillati</taxon>
        <taxon>Bacillota</taxon>
        <taxon>Bacilli</taxon>
        <taxon>Bacillales</taxon>
        <taxon>Bacillaceae</taxon>
        <taxon>Shouchella</taxon>
    </lineage>
</organism>